<dbReference type="Gene3D" id="2.30.42.10">
    <property type="match status" value="1"/>
</dbReference>
<accession>A0A2G8L5G3</accession>
<dbReference type="Gene3D" id="3.30.1520.10">
    <property type="entry name" value="Phox-like domain"/>
    <property type="match status" value="1"/>
</dbReference>
<dbReference type="PANTHER" id="PTHR12431">
    <property type="entry name" value="SORTING NEXIN 17 AND 27"/>
    <property type="match status" value="1"/>
</dbReference>
<dbReference type="PANTHER" id="PTHR12431:SF19">
    <property type="entry name" value="SORTING NEXIN-27"/>
    <property type="match status" value="1"/>
</dbReference>
<feature type="region of interest" description="Disordered" evidence="1">
    <location>
        <begin position="42"/>
        <end position="61"/>
    </location>
</feature>
<dbReference type="InterPro" id="IPR001683">
    <property type="entry name" value="PX_dom"/>
</dbReference>
<dbReference type="InterPro" id="IPR036871">
    <property type="entry name" value="PX_dom_sf"/>
</dbReference>
<evidence type="ECO:0000259" key="2">
    <source>
        <dbReference type="PROSITE" id="PS50195"/>
    </source>
</evidence>
<dbReference type="SUPFAM" id="SSF64268">
    <property type="entry name" value="PX domain"/>
    <property type="match status" value="1"/>
</dbReference>
<keyword evidence="4" id="KW-1185">Reference proteome</keyword>
<dbReference type="Proteomes" id="UP000230750">
    <property type="component" value="Unassembled WGS sequence"/>
</dbReference>
<reference evidence="3 4" key="1">
    <citation type="journal article" date="2017" name="PLoS Biol.">
        <title>The sea cucumber genome provides insights into morphological evolution and visceral regeneration.</title>
        <authorList>
            <person name="Zhang X."/>
            <person name="Sun L."/>
            <person name="Yuan J."/>
            <person name="Sun Y."/>
            <person name="Gao Y."/>
            <person name="Zhang L."/>
            <person name="Li S."/>
            <person name="Dai H."/>
            <person name="Hamel J.F."/>
            <person name="Liu C."/>
            <person name="Yu Y."/>
            <person name="Liu S."/>
            <person name="Lin W."/>
            <person name="Guo K."/>
            <person name="Jin S."/>
            <person name="Xu P."/>
            <person name="Storey K.B."/>
            <person name="Huan P."/>
            <person name="Zhang T."/>
            <person name="Zhou Y."/>
            <person name="Zhang J."/>
            <person name="Lin C."/>
            <person name="Li X."/>
            <person name="Xing L."/>
            <person name="Huo D."/>
            <person name="Sun M."/>
            <person name="Wang L."/>
            <person name="Mercier A."/>
            <person name="Li F."/>
            <person name="Yang H."/>
            <person name="Xiang J."/>
        </authorList>
    </citation>
    <scope>NUCLEOTIDE SEQUENCE [LARGE SCALE GENOMIC DNA]</scope>
    <source>
        <strain evidence="3">Shaxun</strain>
        <tissue evidence="3">Muscle</tissue>
    </source>
</reference>
<organism evidence="3 4">
    <name type="scientific">Stichopus japonicus</name>
    <name type="common">Sea cucumber</name>
    <dbReference type="NCBI Taxonomy" id="307972"/>
    <lineage>
        <taxon>Eukaryota</taxon>
        <taxon>Metazoa</taxon>
        <taxon>Echinodermata</taxon>
        <taxon>Eleutherozoa</taxon>
        <taxon>Echinozoa</taxon>
        <taxon>Holothuroidea</taxon>
        <taxon>Aspidochirotacea</taxon>
        <taxon>Aspidochirotida</taxon>
        <taxon>Stichopodidae</taxon>
        <taxon>Apostichopus</taxon>
    </lineage>
</organism>
<dbReference type="Pfam" id="PF00787">
    <property type="entry name" value="PX"/>
    <property type="match status" value="1"/>
</dbReference>
<dbReference type="SMART" id="SM00312">
    <property type="entry name" value="PX"/>
    <property type="match status" value="1"/>
</dbReference>
<dbReference type="AlphaFoldDB" id="A0A2G8L5G3"/>
<dbReference type="EMBL" id="MRZV01000213">
    <property type="protein sequence ID" value="PIK55494.1"/>
    <property type="molecule type" value="Genomic_DNA"/>
</dbReference>
<feature type="domain" description="PX" evidence="2">
    <location>
        <begin position="37"/>
        <end position="201"/>
    </location>
</feature>
<evidence type="ECO:0000313" key="3">
    <source>
        <dbReference type="EMBL" id="PIK55494.1"/>
    </source>
</evidence>
<name>A0A2G8L5G3_STIJA</name>
<dbReference type="GO" id="GO:0032456">
    <property type="term" value="P:endocytic recycling"/>
    <property type="evidence" value="ECO:0007669"/>
    <property type="project" value="TreeGrafter"/>
</dbReference>
<comment type="caution">
    <text evidence="3">The sequence shown here is derived from an EMBL/GenBank/DDBJ whole genome shotgun (WGS) entry which is preliminary data.</text>
</comment>
<evidence type="ECO:0000256" key="1">
    <source>
        <dbReference type="SAM" id="MobiDB-lite"/>
    </source>
</evidence>
<dbReference type="InterPro" id="IPR036034">
    <property type="entry name" value="PDZ_sf"/>
</dbReference>
<evidence type="ECO:0000313" key="4">
    <source>
        <dbReference type="Proteomes" id="UP000230750"/>
    </source>
</evidence>
<sequence>MIGVTIRNGTTVEGATHKFVVDLIKEGGDSLTLTVISVPNYRDQERTENSEDSSGYSNYDYSDRKPLPITVPDYQSVSEGTDKFVVYNVYMSGKLLVSHRYSQFADLHNRLKREFVDYVFPKFPGKWPFSLSEQQLDSRRRALEHYVEKEVDVNRAINGYQRTDSVKQAVRSYNVIERNAWLFDRNWPVLRICDIKAVFLH</sequence>
<dbReference type="STRING" id="307972.A0A2G8L5G3"/>
<dbReference type="PROSITE" id="PS50195">
    <property type="entry name" value="PX"/>
    <property type="match status" value="1"/>
</dbReference>
<dbReference type="SUPFAM" id="SSF50156">
    <property type="entry name" value="PDZ domain-like"/>
    <property type="match status" value="1"/>
</dbReference>
<dbReference type="GO" id="GO:0005769">
    <property type="term" value="C:early endosome"/>
    <property type="evidence" value="ECO:0007669"/>
    <property type="project" value="TreeGrafter"/>
</dbReference>
<protein>
    <submittedName>
        <fullName evidence="3">Putative sorting nexin-27</fullName>
    </submittedName>
</protein>
<dbReference type="GO" id="GO:0006886">
    <property type="term" value="P:intracellular protein transport"/>
    <property type="evidence" value="ECO:0007669"/>
    <property type="project" value="TreeGrafter"/>
</dbReference>
<dbReference type="OrthoDB" id="10036828at2759"/>
<proteinExistence type="predicted"/>
<dbReference type="GO" id="GO:0035091">
    <property type="term" value="F:phosphatidylinositol binding"/>
    <property type="evidence" value="ECO:0007669"/>
    <property type="project" value="InterPro"/>
</dbReference>
<gene>
    <name evidence="3" type="ORF">BSL78_07575</name>
</gene>